<dbReference type="GO" id="GO:0016787">
    <property type="term" value="F:hydrolase activity"/>
    <property type="evidence" value="ECO:0007669"/>
    <property type="project" value="UniProtKB-KW"/>
</dbReference>
<dbReference type="EMBL" id="JBFNXX010000009">
    <property type="protein sequence ID" value="MEW9920500.1"/>
    <property type="molecule type" value="Genomic_DNA"/>
</dbReference>
<reference evidence="2 3" key="1">
    <citation type="submission" date="2024-07" db="EMBL/GenBank/DDBJ databases">
        <title>Marimonas sp.nov., isolated from tidal-flat sediment.</title>
        <authorList>
            <person name="Jayan J.N."/>
            <person name="Lee S.S."/>
        </authorList>
    </citation>
    <scope>NUCLEOTIDE SEQUENCE [LARGE SCALE GENOMIC DNA]</scope>
    <source>
        <strain evidence="2 3">MJW-29</strain>
    </source>
</reference>
<dbReference type="RefSeq" id="WP_367878205.1">
    <property type="nucleotide sequence ID" value="NZ_JBFNXX010000009.1"/>
</dbReference>
<keyword evidence="3" id="KW-1185">Reference proteome</keyword>
<sequence length="99" mass="10752">MKPLISVLALAFALAAAPSAQAQEVCMTADEMKAALIDWYGERPISEPTETNEQIWVSQETGTWTMIRMFSDGNACVLAQGDGWMTGRDEAAVIARLSD</sequence>
<evidence type="ECO:0000313" key="2">
    <source>
        <dbReference type="EMBL" id="MEW9920500.1"/>
    </source>
</evidence>
<dbReference type="Proteomes" id="UP001556098">
    <property type="component" value="Unassembled WGS sequence"/>
</dbReference>
<comment type="caution">
    <text evidence="2">The sequence shown here is derived from an EMBL/GenBank/DDBJ whole genome shotgun (WGS) entry which is preliminary data.</text>
</comment>
<evidence type="ECO:0000313" key="3">
    <source>
        <dbReference type="Proteomes" id="UP001556098"/>
    </source>
</evidence>
<organism evidence="2 3">
    <name type="scientific">Sulfitobacter sediminis</name>
    <dbReference type="NCBI Taxonomy" id="3234186"/>
    <lineage>
        <taxon>Bacteria</taxon>
        <taxon>Pseudomonadati</taxon>
        <taxon>Pseudomonadota</taxon>
        <taxon>Alphaproteobacteria</taxon>
        <taxon>Rhodobacterales</taxon>
        <taxon>Roseobacteraceae</taxon>
        <taxon>Sulfitobacter</taxon>
    </lineage>
</organism>
<keyword evidence="2" id="KW-0378">Hydrolase</keyword>
<proteinExistence type="predicted"/>
<feature type="chain" id="PRO_5045886556" evidence="1">
    <location>
        <begin position="23"/>
        <end position="99"/>
    </location>
</feature>
<accession>A0ABV3RNF7</accession>
<name>A0ABV3RNF7_9RHOB</name>
<feature type="signal peptide" evidence="1">
    <location>
        <begin position="1"/>
        <end position="22"/>
    </location>
</feature>
<protein>
    <submittedName>
        <fullName evidence="2">S-adenosyl-L-homocysteine hydrolase</fullName>
    </submittedName>
</protein>
<keyword evidence="1" id="KW-0732">Signal</keyword>
<evidence type="ECO:0000256" key="1">
    <source>
        <dbReference type="SAM" id="SignalP"/>
    </source>
</evidence>
<gene>
    <name evidence="2" type="ORF">AB2B41_12870</name>
</gene>